<organism evidence="4 5">
    <name type="scientific">Gigaspora rosea</name>
    <dbReference type="NCBI Taxonomy" id="44941"/>
    <lineage>
        <taxon>Eukaryota</taxon>
        <taxon>Fungi</taxon>
        <taxon>Fungi incertae sedis</taxon>
        <taxon>Mucoromycota</taxon>
        <taxon>Glomeromycotina</taxon>
        <taxon>Glomeromycetes</taxon>
        <taxon>Diversisporales</taxon>
        <taxon>Gigasporaceae</taxon>
        <taxon>Gigaspora</taxon>
    </lineage>
</organism>
<dbReference type="AlphaFoldDB" id="A0A397UZ44"/>
<dbReference type="InterPro" id="IPR029028">
    <property type="entry name" value="Alpha/beta_knot_MTases"/>
</dbReference>
<dbReference type="GO" id="GO:0003723">
    <property type="term" value="F:RNA binding"/>
    <property type="evidence" value="ECO:0007669"/>
    <property type="project" value="InterPro"/>
</dbReference>
<evidence type="ECO:0000259" key="3">
    <source>
        <dbReference type="Pfam" id="PF00588"/>
    </source>
</evidence>
<evidence type="ECO:0000313" key="5">
    <source>
        <dbReference type="Proteomes" id="UP000266673"/>
    </source>
</evidence>
<dbReference type="Proteomes" id="UP000266673">
    <property type="component" value="Unassembled WGS sequence"/>
</dbReference>
<keyword evidence="2 4" id="KW-0808">Transferase</keyword>
<dbReference type="OrthoDB" id="270651at2759"/>
<dbReference type="Pfam" id="PF00588">
    <property type="entry name" value="SpoU_methylase"/>
    <property type="match status" value="1"/>
</dbReference>
<proteinExistence type="predicted"/>
<evidence type="ECO:0000256" key="2">
    <source>
        <dbReference type="ARBA" id="ARBA00022679"/>
    </source>
</evidence>
<sequence length="377" mass="42982">MVSSFARGLIFRQKAFEFYPGLVIRHSPVISFVFRHLEKKIWTDTHQLDDGFLPKKFKKKKKVPPPPPPIINIPGFVRISGPRHNMVVYFEELRRDNSRRKRHGSLVVHGIKYIKDLIAKGHHIKSIGITAPEDLKSVNDIAGPSKEVFQNINQFPADRYYVASVEWTRKILGGEARVDNREIWAELPFPNISFPQNLSKLLVLDHVIDGVNMGMLIRAADALRWDASFIVAGTIDLFDEQVIRTSRCTSVTWPSKTGFWHDLYALTKEHDLTLVIADAMPHNKSIQSQNKICFWNPTTQEIYNEIPSSRIALVLGSKMHGVTYRDAGEDIIRVSIPMLNNVNSLNVAMAGNILMYEINRLINTNKSTEKKMTTNNN</sequence>
<gene>
    <name evidence="4" type="ORF">C2G38_1656954</name>
</gene>
<dbReference type="PANTHER" id="PTHR43191">
    <property type="entry name" value="RRNA METHYLTRANSFERASE 3"/>
    <property type="match status" value="1"/>
</dbReference>
<reference evidence="4 5" key="1">
    <citation type="submission" date="2018-06" db="EMBL/GenBank/DDBJ databases">
        <title>Comparative genomics reveals the genomic features of Rhizophagus irregularis, R. cerebriforme, R. diaphanum and Gigaspora rosea, and their symbiotic lifestyle signature.</title>
        <authorList>
            <person name="Morin E."/>
            <person name="San Clemente H."/>
            <person name="Chen E.C.H."/>
            <person name="De La Providencia I."/>
            <person name="Hainaut M."/>
            <person name="Kuo A."/>
            <person name="Kohler A."/>
            <person name="Murat C."/>
            <person name="Tang N."/>
            <person name="Roy S."/>
            <person name="Loubradou J."/>
            <person name="Henrissat B."/>
            <person name="Grigoriev I.V."/>
            <person name="Corradi N."/>
            <person name="Roux C."/>
            <person name="Martin F.M."/>
        </authorList>
    </citation>
    <scope>NUCLEOTIDE SEQUENCE [LARGE SCALE GENOMIC DNA]</scope>
    <source>
        <strain evidence="4 5">DAOM 194757</strain>
    </source>
</reference>
<dbReference type="GO" id="GO:0006396">
    <property type="term" value="P:RNA processing"/>
    <property type="evidence" value="ECO:0007669"/>
    <property type="project" value="InterPro"/>
</dbReference>
<accession>A0A397UZ44</accession>
<dbReference type="EMBL" id="QKWP01000832">
    <property type="protein sequence ID" value="RIB14437.1"/>
    <property type="molecule type" value="Genomic_DNA"/>
</dbReference>
<dbReference type="Gene3D" id="3.40.1280.10">
    <property type="match status" value="1"/>
</dbReference>
<feature type="domain" description="tRNA/rRNA methyltransferase SpoU type" evidence="3">
    <location>
        <begin position="201"/>
        <end position="356"/>
    </location>
</feature>
<dbReference type="GO" id="GO:0032259">
    <property type="term" value="P:methylation"/>
    <property type="evidence" value="ECO:0007669"/>
    <property type="project" value="UniProtKB-KW"/>
</dbReference>
<dbReference type="STRING" id="44941.A0A397UZ44"/>
<protein>
    <submittedName>
        <fullName evidence="4">Alpha/beta knot methyltransferase</fullName>
    </submittedName>
</protein>
<dbReference type="InterPro" id="IPR029026">
    <property type="entry name" value="tRNA_m1G_MTases_N"/>
</dbReference>
<keyword evidence="1 4" id="KW-0489">Methyltransferase</keyword>
<dbReference type="InterPro" id="IPR051259">
    <property type="entry name" value="rRNA_Methyltransferase"/>
</dbReference>
<dbReference type="InterPro" id="IPR001537">
    <property type="entry name" value="SpoU_MeTrfase"/>
</dbReference>
<dbReference type="SUPFAM" id="SSF75217">
    <property type="entry name" value="alpha/beta knot"/>
    <property type="match status" value="1"/>
</dbReference>
<name>A0A397UZ44_9GLOM</name>
<dbReference type="PANTHER" id="PTHR43191:SF2">
    <property type="entry name" value="RRNA METHYLTRANSFERASE 3, MITOCHONDRIAL"/>
    <property type="match status" value="1"/>
</dbReference>
<evidence type="ECO:0000313" key="4">
    <source>
        <dbReference type="EMBL" id="RIB14437.1"/>
    </source>
</evidence>
<dbReference type="GO" id="GO:0008173">
    <property type="term" value="F:RNA methyltransferase activity"/>
    <property type="evidence" value="ECO:0007669"/>
    <property type="project" value="InterPro"/>
</dbReference>
<evidence type="ECO:0000256" key="1">
    <source>
        <dbReference type="ARBA" id="ARBA00022603"/>
    </source>
</evidence>
<comment type="caution">
    <text evidence="4">The sequence shown here is derived from an EMBL/GenBank/DDBJ whole genome shotgun (WGS) entry which is preliminary data.</text>
</comment>
<keyword evidence="5" id="KW-1185">Reference proteome</keyword>